<feature type="region of interest" description="Disordered" evidence="4">
    <location>
        <begin position="222"/>
        <end position="255"/>
    </location>
</feature>
<keyword evidence="2" id="KW-0238">DNA-binding</keyword>
<dbReference type="Pfam" id="PF07729">
    <property type="entry name" value="FCD"/>
    <property type="match status" value="1"/>
</dbReference>
<dbReference type="Gene3D" id="1.20.120.530">
    <property type="entry name" value="GntR ligand-binding domain-like"/>
    <property type="match status" value="1"/>
</dbReference>
<keyword evidence="1" id="KW-0805">Transcription regulation</keyword>
<dbReference type="Proteomes" id="UP001500253">
    <property type="component" value="Unassembled WGS sequence"/>
</dbReference>
<feature type="domain" description="HTH gntR-type" evidence="5">
    <location>
        <begin position="1"/>
        <end position="69"/>
    </location>
</feature>
<protein>
    <recommendedName>
        <fullName evidence="5">HTH gntR-type domain-containing protein</fullName>
    </recommendedName>
</protein>
<keyword evidence="3" id="KW-0804">Transcription</keyword>
<reference evidence="7" key="1">
    <citation type="journal article" date="2019" name="Int. J. Syst. Evol. Microbiol.">
        <title>The Global Catalogue of Microorganisms (GCM) 10K type strain sequencing project: providing services to taxonomists for standard genome sequencing and annotation.</title>
        <authorList>
            <consortium name="The Broad Institute Genomics Platform"/>
            <consortium name="The Broad Institute Genome Sequencing Center for Infectious Disease"/>
            <person name="Wu L."/>
            <person name="Ma J."/>
        </authorList>
    </citation>
    <scope>NUCLEOTIDE SEQUENCE [LARGE SCALE GENOMIC DNA]</scope>
    <source>
        <strain evidence="7">JCM 4316</strain>
    </source>
</reference>
<accession>A0ABP5UA33</accession>
<evidence type="ECO:0000313" key="7">
    <source>
        <dbReference type="Proteomes" id="UP001500253"/>
    </source>
</evidence>
<dbReference type="InterPro" id="IPR036390">
    <property type="entry name" value="WH_DNA-bd_sf"/>
</dbReference>
<dbReference type="InterPro" id="IPR011711">
    <property type="entry name" value="GntR_C"/>
</dbReference>
<organism evidence="6 7">
    <name type="scientific">Streptomyces cuspidosporus</name>
    <dbReference type="NCBI Taxonomy" id="66882"/>
    <lineage>
        <taxon>Bacteria</taxon>
        <taxon>Bacillati</taxon>
        <taxon>Actinomycetota</taxon>
        <taxon>Actinomycetes</taxon>
        <taxon>Kitasatosporales</taxon>
        <taxon>Streptomycetaceae</taxon>
        <taxon>Streptomyces</taxon>
    </lineage>
</organism>
<evidence type="ECO:0000256" key="4">
    <source>
        <dbReference type="SAM" id="MobiDB-lite"/>
    </source>
</evidence>
<dbReference type="Gene3D" id="1.10.10.10">
    <property type="entry name" value="Winged helix-like DNA-binding domain superfamily/Winged helix DNA-binding domain"/>
    <property type="match status" value="1"/>
</dbReference>
<dbReference type="Pfam" id="PF00392">
    <property type="entry name" value="GntR"/>
    <property type="match status" value="1"/>
</dbReference>
<gene>
    <name evidence="6" type="ORF">GCM10010246_77600</name>
</gene>
<feature type="compositionally biased region" description="Low complexity" evidence="4">
    <location>
        <begin position="226"/>
        <end position="240"/>
    </location>
</feature>
<dbReference type="CDD" id="cd07377">
    <property type="entry name" value="WHTH_GntR"/>
    <property type="match status" value="1"/>
</dbReference>
<dbReference type="PROSITE" id="PS50949">
    <property type="entry name" value="HTH_GNTR"/>
    <property type="match status" value="1"/>
</dbReference>
<dbReference type="InterPro" id="IPR036388">
    <property type="entry name" value="WH-like_DNA-bd_sf"/>
</dbReference>
<evidence type="ECO:0000256" key="3">
    <source>
        <dbReference type="ARBA" id="ARBA00023163"/>
    </source>
</evidence>
<evidence type="ECO:0000256" key="2">
    <source>
        <dbReference type="ARBA" id="ARBA00023125"/>
    </source>
</evidence>
<comment type="caution">
    <text evidence="6">The sequence shown here is derived from an EMBL/GenBank/DDBJ whole genome shotgun (WGS) entry which is preliminary data.</text>
</comment>
<dbReference type="SMART" id="SM00895">
    <property type="entry name" value="FCD"/>
    <property type="match status" value="1"/>
</dbReference>
<sequence>MSAVDKAFHGLRHMIATGRLVAGQRIPPESELCEELGVSRGSLREAVRMLAALRVIEPRHGSGTYVSQLRPEDIVGSLSLTVDLLPLEGLLEMFELRRVLESHAAAQAAARMTPETLARLFEYIEAMEATEDPTEVSELDHRFHAEIARVGGNPTLGSLLGVFRARSRAYQVFTLPEGPGIKRASDEDHRAIADALARRDPTAAAGAAATHVAHTEKWLHAFLPTDQGRQQDQGNRQQDQNQDKNQDQDKRRAGG</sequence>
<dbReference type="EMBL" id="BAAASD010000058">
    <property type="protein sequence ID" value="GAA2371669.1"/>
    <property type="molecule type" value="Genomic_DNA"/>
</dbReference>
<dbReference type="PRINTS" id="PR00035">
    <property type="entry name" value="HTHGNTR"/>
</dbReference>
<dbReference type="InterPro" id="IPR008920">
    <property type="entry name" value="TF_FadR/GntR_C"/>
</dbReference>
<dbReference type="SMART" id="SM00345">
    <property type="entry name" value="HTH_GNTR"/>
    <property type="match status" value="1"/>
</dbReference>
<dbReference type="SUPFAM" id="SSF48008">
    <property type="entry name" value="GntR ligand-binding domain-like"/>
    <property type="match status" value="1"/>
</dbReference>
<dbReference type="SUPFAM" id="SSF46785">
    <property type="entry name" value="Winged helix' DNA-binding domain"/>
    <property type="match status" value="1"/>
</dbReference>
<dbReference type="InterPro" id="IPR000524">
    <property type="entry name" value="Tscrpt_reg_HTH_GntR"/>
</dbReference>
<evidence type="ECO:0000313" key="6">
    <source>
        <dbReference type="EMBL" id="GAA2371669.1"/>
    </source>
</evidence>
<keyword evidence="7" id="KW-1185">Reference proteome</keyword>
<feature type="compositionally biased region" description="Basic and acidic residues" evidence="4">
    <location>
        <begin position="241"/>
        <end position="255"/>
    </location>
</feature>
<proteinExistence type="predicted"/>
<dbReference type="PANTHER" id="PTHR43537:SF5">
    <property type="entry name" value="UXU OPERON TRANSCRIPTIONAL REGULATOR"/>
    <property type="match status" value="1"/>
</dbReference>
<evidence type="ECO:0000256" key="1">
    <source>
        <dbReference type="ARBA" id="ARBA00023015"/>
    </source>
</evidence>
<evidence type="ECO:0000259" key="5">
    <source>
        <dbReference type="PROSITE" id="PS50949"/>
    </source>
</evidence>
<dbReference type="RefSeq" id="WP_346178954.1">
    <property type="nucleotide sequence ID" value="NZ_BAAASD010000058.1"/>
</dbReference>
<dbReference type="PANTHER" id="PTHR43537">
    <property type="entry name" value="TRANSCRIPTIONAL REGULATOR, GNTR FAMILY"/>
    <property type="match status" value="1"/>
</dbReference>
<name>A0ABP5UA33_9ACTN</name>